<evidence type="ECO:0000256" key="1">
    <source>
        <dbReference type="SAM" id="Phobius"/>
    </source>
</evidence>
<keyword evidence="3" id="KW-1185">Reference proteome</keyword>
<feature type="transmembrane region" description="Helical" evidence="1">
    <location>
        <begin position="50"/>
        <end position="74"/>
    </location>
</feature>
<keyword evidence="1" id="KW-0472">Membrane</keyword>
<keyword evidence="1" id="KW-0812">Transmembrane</keyword>
<proteinExistence type="predicted"/>
<dbReference type="Proteomes" id="UP000276133">
    <property type="component" value="Unassembled WGS sequence"/>
</dbReference>
<name>A0A3M7Q3T8_BRAPC</name>
<accession>A0A3M7Q3T8</accession>
<dbReference type="EMBL" id="REGN01007656">
    <property type="protein sequence ID" value="RNA05618.1"/>
    <property type="molecule type" value="Genomic_DNA"/>
</dbReference>
<evidence type="ECO:0000313" key="2">
    <source>
        <dbReference type="EMBL" id="RNA05618.1"/>
    </source>
</evidence>
<gene>
    <name evidence="2" type="ORF">BpHYR1_032637</name>
</gene>
<reference evidence="2 3" key="1">
    <citation type="journal article" date="2018" name="Sci. Rep.">
        <title>Genomic signatures of local adaptation to the degree of environmental predictability in rotifers.</title>
        <authorList>
            <person name="Franch-Gras L."/>
            <person name="Hahn C."/>
            <person name="Garcia-Roger E.M."/>
            <person name="Carmona M.J."/>
            <person name="Serra M."/>
            <person name="Gomez A."/>
        </authorList>
    </citation>
    <scope>NUCLEOTIDE SEQUENCE [LARGE SCALE GENOMIC DNA]</scope>
    <source>
        <strain evidence="2">HYR1</strain>
    </source>
</reference>
<organism evidence="2 3">
    <name type="scientific">Brachionus plicatilis</name>
    <name type="common">Marine rotifer</name>
    <name type="synonym">Brachionus muelleri</name>
    <dbReference type="NCBI Taxonomy" id="10195"/>
    <lineage>
        <taxon>Eukaryota</taxon>
        <taxon>Metazoa</taxon>
        <taxon>Spiralia</taxon>
        <taxon>Gnathifera</taxon>
        <taxon>Rotifera</taxon>
        <taxon>Eurotatoria</taxon>
        <taxon>Monogononta</taxon>
        <taxon>Pseudotrocha</taxon>
        <taxon>Ploima</taxon>
        <taxon>Brachionidae</taxon>
        <taxon>Brachionus</taxon>
    </lineage>
</organism>
<comment type="caution">
    <text evidence="2">The sequence shown here is derived from an EMBL/GenBank/DDBJ whole genome shotgun (WGS) entry which is preliminary data.</text>
</comment>
<protein>
    <submittedName>
        <fullName evidence="2">Uncharacterized protein</fullName>
    </submittedName>
</protein>
<evidence type="ECO:0000313" key="3">
    <source>
        <dbReference type="Proteomes" id="UP000276133"/>
    </source>
</evidence>
<sequence>MKENVDLVMKKHDDKLGINSLITICELCLRLYRLNDPLDEIMLIIERKRILINLVNLCNSFIKILLVNFVLTWVRCTLVHGPKADSLIYVAAKSNEGIRKKNIEDKKYINI</sequence>
<dbReference type="AlphaFoldDB" id="A0A3M7Q3T8"/>
<keyword evidence="1" id="KW-1133">Transmembrane helix</keyword>